<organism evidence="1 2">
    <name type="scientific">Rhodopirellula maiorica SM1</name>
    <dbReference type="NCBI Taxonomy" id="1265738"/>
    <lineage>
        <taxon>Bacteria</taxon>
        <taxon>Pseudomonadati</taxon>
        <taxon>Planctomycetota</taxon>
        <taxon>Planctomycetia</taxon>
        <taxon>Pirellulales</taxon>
        <taxon>Pirellulaceae</taxon>
        <taxon>Novipirellula</taxon>
    </lineage>
</organism>
<accession>M5S8D4</accession>
<comment type="caution">
    <text evidence="1">The sequence shown here is derived from an EMBL/GenBank/DDBJ whole genome shotgun (WGS) entry which is preliminary data.</text>
</comment>
<name>M5S8D4_9BACT</name>
<evidence type="ECO:0000313" key="2">
    <source>
        <dbReference type="Proteomes" id="UP000011991"/>
    </source>
</evidence>
<dbReference type="Proteomes" id="UP000011991">
    <property type="component" value="Unassembled WGS sequence"/>
</dbReference>
<evidence type="ECO:0000313" key="1">
    <source>
        <dbReference type="EMBL" id="EMI22429.1"/>
    </source>
</evidence>
<dbReference type="EMBL" id="ANOG01000103">
    <property type="protein sequence ID" value="EMI22429.1"/>
    <property type="molecule type" value="Genomic_DNA"/>
</dbReference>
<sequence length="73" mass="7995">MSLFTGRFSELTLLEEVSRRHDAPPRIAHIFSAKIDDPGELDGDIGRGGIRLVARSGILTAFHPQIGKAKKNL</sequence>
<dbReference type="AlphaFoldDB" id="M5S8D4"/>
<keyword evidence="2" id="KW-1185">Reference proteome</keyword>
<proteinExistence type="predicted"/>
<protein>
    <submittedName>
        <fullName evidence="1">Uncharacterized protein</fullName>
    </submittedName>
</protein>
<reference evidence="1 2" key="1">
    <citation type="journal article" date="2013" name="Mar. Genomics">
        <title>Expression of sulfatases in Rhodopirellula baltica and the diversity of sulfatases in the genus Rhodopirellula.</title>
        <authorList>
            <person name="Wegner C.E."/>
            <person name="Richter-Heitmann T."/>
            <person name="Klindworth A."/>
            <person name="Klockow C."/>
            <person name="Richter M."/>
            <person name="Achstetter T."/>
            <person name="Glockner F.O."/>
            <person name="Harder J."/>
        </authorList>
    </citation>
    <scope>NUCLEOTIDE SEQUENCE [LARGE SCALE GENOMIC DNA]</scope>
    <source>
        <strain evidence="1 2">SM1</strain>
    </source>
</reference>
<gene>
    <name evidence="1" type="ORF">RMSM_00656</name>
</gene>